<dbReference type="Gene3D" id="2.30.30.40">
    <property type="entry name" value="SH3 Domains"/>
    <property type="match status" value="1"/>
</dbReference>
<evidence type="ECO:0000256" key="3">
    <source>
        <dbReference type="SAM" id="Phobius"/>
    </source>
</evidence>
<feature type="transmembrane region" description="Helical" evidence="3">
    <location>
        <begin position="736"/>
        <end position="753"/>
    </location>
</feature>
<dbReference type="AlphaFoldDB" id="A0A927F891"/>
<proteinExistence type="predicted"/>
<evidence type="ECO:0000313" key="5">
    <source>
        <dbReference type="Proteomes" id="UP000622317"/>
    </source>
</evidence>
<dbReference type="Proteomes" id="UP000622317">
    <property type="component" value="Unassembled WGS sequence"/>
</dbReference>
<organism evidence="4 5">
    <name type="scientific">Pelagicoccus enzymogenes</name>
    <dbReference type="NCBI Taxonomy" id="2773457"/>
    <lineage>
        <taxon>Bacteria</taxon>
        <taxon>Pseudomonadati</taxon>
        <taxon>Verrucomicrobiota</taxon>
        <taxon>Opitutia</taxon>
        <taxon>Puniceicoccales</taxon>
        <taxon>Pelagicoccaceae</taxon>
        <taxon>Pelagicoccus</taxon>
    </lineage>
</organism>
<keyword evidence="5" id="KW-1185">Reference proteome</keyword>
<sequence length="860" mass="94889">MRFPLAKLLIVLAAVSGCVSTIWAQSVYWSPSSGTLQQGKSNAIDLFFDSCQPEGQPELPEISGLDLRFRGQSSSTNIINGRRSSKVILNYQATPLRLGTVTLPSIRVQTSEGEMQVTAARFEVVEATVGNSGVSPDEVFVSLFQNRDDKIYVGEVFELEYVAGAKEEYQLADLSVPEWNPTEIVSGGLVDGQVSRVNYQGSPYLIKLYTTKAIATSPGIKQLPSATQEATVVIGRRRNIFQEAVYDSFIIESDPFALEILPLPEGAPASFKGAVGQFELDSRVVPEQVQVGEPVTWTLELKGTGNWPAGIGVPARSVSSRFKAIQPEINNEFSEDNLFSGSQSEDIVLIPTEAGTFDFGPLEYTYFDPQEETYKTISLPSRTVTVTPAVPQSPQGTATPAEAGAPSADQFSGETPSYDLNPSGQNTFQKPPQLLKDPQVSKRSAKAPSEKFSLLRPTLLAVSAPIAGWLVLAMLQSILVDPRRPERRALRQLRKLSRLASPSDLEQQKQHHRRWRDAASRYFAVRALEPTPLEIFNSAKTLRNEEFAKHWSKAWELSDQLLFGRGNIDQKEWERLQKLAVGMCPGKNYKPSSVFRVKSWFPAIALSCIALVDPHSGIAQEIDDLEPAELYQQGKFEQAAAQWLGALDSEPQVVEHRYNAGLAFAQMGDWPRAWAYWTSAFCLDPSDENVAWNLRIAHQNTSAYDPVLQSLIEGEGLYRIVRLRSPSAWQTLSQQAIWALGFLLFAAILTIYVKPLRRASAYLLVLAVLSGLFAYFSAWALSKYEALGEPDSILVVAEAPLLSIPTDLQAEQVSSVVAEGTIVTRQKSFLGWVKIELPNGESGWLRQENLLPLYGPATQG</sequence>
<evidence type="ECO:0000313" key="4">
    <source>
        <dbReference type="EMBL" id="MBD5779689.1"/>
    </source>
</evidence>
<dbReference type="Pfam" id="PF13584">
    <property type="entry name" value="BatD"/>
    <property type="match status" value="2"/>
</dbReference>
<dbReference type="PANTHER" id="PTHR40940:SF2">
    <property type="entry name" value="BATD"/>
    <property type="match status" value="1"/>
</dbReference>
<keyword evidence="3" id="KW-0812">Transmembrane</keyword>
<accession>A0A927F891</accession>
<evidence type="ECO:0000256" key="2">
    <source>
        <dbReference type="SAM" id="MobiDB-lite"/>
    </source>
</evidence>
<keyword evidence="3" id="KW-1133">Transmembrane helix</keyword>
<feature type="compositionally biased region" description="Polar residues" evidence="2">
    <location>
        <begin position="386"/>
        <end position="398"/>
    </location>
</feature>
<keyword evidence="3" id="KW-0472">Membrane</keyword>
<dbReference type="PROSITE" id="PS50005">
    <property type="entry name" value="TPR"/>
    <property type="match status" value="1"/>
</dbReference>
<gene>
    <name evidence="4" type="ORF">IEN85_09295</name>
</gene>
<dbReference type="SUPFAM" id="SSF48452">
    <property type="entry name" value="TPR-like"/>
    <property type="match status" value="1"/>
</dbReference>
<comment type="caution">
    <text evidence="4">The sequence shown here is derived from an EMBL/GenBank/DDBJ whole genome shotgun (WGS) entry which is preliminary data.</text>
</comment>
<dbReference type="InterPro" id="IPR019734">
    <property type="entry name" value="TPR_rpt"/>
</dbReference>
<name>A0A927F891_9BACT</name>
<feature type="repeat" description="TPR" evidence="1">
    <location>
        <begin position="654"/>
        <end position="687"/>
    </location>
</feature>
<feature type="transmembrane region" description="Helical" evidence="3">
    <location>
        <begin position="759"/>
        <end position="781"/>
    </location>
</feature>
<protein>
    <submittedName>
        <fullName evidence="4">BatD family protein</fullName>
    </submittedName>
</protein>
<dbReference type="RefSeq" id="WP_191616821.1">
    <property type="nucleotide sequence ID" value="NZ_JACYFG010000013.1"/>
</dbReference>
<reference evidence="4" key="1">
    <citation type="submission" date="2020-09" db="EMBL/GenBank/DDBJ databases">
        <title>Pelagicoccus enzymogenes sp. nov. with an EPS production, isolated from marine sediment.</title>
        <authorList>
            <person name="Feng X."/>
        </authorList>
    </citation>
    <scope>NUCLEOTIDE SEQUENCE</scope>
    <source>
        <strain evidence="4">NFK12</strain>
    </source>
</reference>
<evidence type="ECO:0000256" key="1">
    <source>
        <dbReference type="PROSITE-ProRule" id="PRU00339"/>
    </source>
</evidence>
<feature type="compositionally biased region" description="Polar residues" evidence="2">
    <location>
        <begin position="409"/>
        <end position="430"/>
    </location>
</feature>
<dbReference type="InterPro" id="IPR011990">
    <property type="entry name" value="TPR-like_helical_dom_sf"/>
</dbReference>
<dbReference type="InterPro" id="IPR025738">
    <property type="entry name" value="BatD"/>
</dbReference>
<feature type="region of interest" description="Disordered" evidence="2">
    <location>
        <begin position="386"/>
        <end position="443"/>
    </location>
</feature>
<keyword evidence="1" id="KW-0802">TPR repeat</keyword>
<dbReference type="PANTHER" id="PTHR40940">
    <property type="entry name" value="PROTEIN BATD-RELATED"/>
    <property type="match status" value="1"/>
</dbReference>
<dbReference type="Gene3D" id="1.25.40.10">
    <property type="entry name" value="Tetratricopeptide repeat domain"/>
    <property type="match status" value="1"/>
</dbReference>
<dbReference type="EMBL" id="JACYFG010000013">
    <property type="protein sequence ID" value="MBD5779689.1"/>
    <property type="molecule type" value="Genomic_DNA"/>
</dbReference>
<dbReference type="PROSITE" id="PS51257">
    <property type="entry name" value="PROKAR_LIPOPROTEIN"/>
    <property type="match status" value="1"/>
</dbReference>